<accession>A0AAV7KKZ9</accession>
<evidence type="ECO:0000256" key="1">
    <source>
        <dbReference type="ARBA" id="ARBA00006270"/>
    </source>
</evidence>
<evidence type="ECO:0000256" key="2">
    <source>
        <dbReference type="ARBA" id="ARBA00022741"/>
    </source>
</evidence>
<dbReference type="PRINTS" id="PR00449">
    <property type="entry name" value="RASTRNSFRMNG"/>
</dbReference>
<dbReference type="PANTHER" id="PTHR47978">
    <property type="match status" value="1"/>
</dbReference>
<reference evidence="3 4" key="1">
    <citation type="journal article" date="2023" name="BMC Biol.">
        <title>The compact genome of the sponge Oopsacas minuta (Hexactinellida) is lacking key metazoan core genes.</title>
        <authorList>
            <person name="Santini S."/>
            <person name="Schenkelaars Q."/>
            <person name="Jourda C."/>
            <person name="Duchesne M."/>
            <person name="Belahbib H."/>
            <person name="Rocher C."/>
            <person name="Selva M."/>
            <person name="Riesgo A."/>
            <person name="Vervoort M."/>
            <person name="Leys S.P."/>
            <person name="Kodjabachian L."/>
            <person name="Le Bivic A."/>
            <person name="Borchiellini C."/>
            <person name="Claverie J.M."/>
            <person name="Renard E."/>
        </authorList>
    </citation>
    <scope>NUCLEOTIDE SEQUENCE [LARGE SCALE GENOMIC DNA]</scope>
    <source>
        <strain evidence="3">SPO-2</strain>
    </source>
</reference>
<dbReference type="SUPFAM" id="SSF52540">
    <property type="entry name" value="P-loop containing nucleoside triphosphate hydrolases"/>
    <property type="match status" value="1"/>
</dbReference>
<dbReference type="InterPro" id="IPR001806">
    <property type="entry name" value="Small_GTPase"/>
</dbReference>
<proteinExistence type="inferred from homology"/>
<dbReference type="EMBL" id="JAKMXF010000001">
    <property type="protein sequence ID" value="KAI6661998.1"/>
    <property type="molecule type" value="Genomic_DNA"/>
</dbReference>
<dbReference type="SMART" id="SM00175">
    <property type="entry name" value="RAB"/>
    <property type="match status" value="1"/>
</dbReference>
<sequence>MSSTSTNKVTLIGESGVGKTSLCHRFLFGTFPDYTSETITASVNEKIYHSPRGHSIAVTFQDTQGFESCGSLLPPSLCRNTNVILLVYSLDDEDSIKTLYTLGDSILKYMPTARKIVVGNKYDIMNLNPRIDNLISGNKDLSDVDHTIKVSARTGQGIGELETMITSLIGNYKTSEFTFNTSVKLDDVTNDPLDHKGCCKNI</sequence>
<dbReference type="InterPro" id="IPR027417">
    <property type="entry name" value="P-loop_NTPase"/>
</dbReference>
<dbReference type="AlphaFoldDB" id="A0AAV7KKZ9"/>
<evidence type="ECO:0000313" key="3">
    <source>
        <dbReference type="EMBL" id="KAI6661998.1"/>
    </source>
</evidence>
<dbReference type="Gene3D" id="3.40.50.300">
    <property type="entry name" value="P-loop containing nucleotide triphosphate hydrolases"/>
    <property type="match status" value="1"/>
</dbReference>
<dbReference type="SMART" id="SM00174">
    <property type="entry name" value="RHO"/>
    <property type="match status" value="1"/>
</dbReference>
<dbReference type="Pfam" id="PF00071">
    <property type="entry name" value="Ras"/>
    <property type="match status" value="1"/>
</dbReference>
<evidence type="ECO:0000313" key="4">
    <source>
        <dbReference type="Proteomes" id="UP001165289"/>
    </source>
</evidence>
<organism evidence="3 4">
    <name type="scientific">Oopsacas minuta</name>
    <dbReference type="NCBI Taxonomy" id="111878"/>
    <lineage>
        <taxon>Eukaryota</taxon>
        <taxon>Metazoa</taxon>
        <taxon>Porifera</taxon>
        <taxon>Hexactinellida</taxon>
        <taxon>Hexasterophora</taxon>
        <taxon>Lyssacinosida</taxon>
        <taxon>Leucopsacidae</taxon>
        <taxon>Oopsacas</taxon>
    </lineage>
</organism>
<dbReference type="PROSITE" id="PS51419">
    <property type="entry name" value="RAB"/>
    <property type="match status" value="1"/>
</dbReference>
<dbReference type="GO" id="GO:0005525">
    <property type="term" value="F:GTP binding"/>
    <property type="evidence" value="ECO:0007669"/>
    <property type="project" value="InterPro"/>
</dbReference>
<gene>
    <name evidence="3" type="ORF">LOD99_9585</name>
</gene>
<name>A0AAV7KKZ9_9METZ</name>
<keyword evidence="4" id="KW-1185">Reference proteome</keyword>
<dbReference type="GO" id="GO:0003924">
    <property type="term" value="F:GTPase activity"/>
    <property type="evidence" value="ECO:0007669"/>
    <property type="project" value="InterPro"/>
</dbReference>
<dbReference type="SMART" id="SM00173">
    <property type="entry name" value="RAS"/>
    <property type="match status" value="1"/>
</dbReference>
<keyword evidence="2" id="KW-0547">Nucleotide-binding</keyword>
<dbReference type="Proteomes" id="UP001165289">
    <property type="component" value="Unassembled WGS sequence"/>
</dbReference>
<comment type="caution">
    <text evidence="3">The sequence shown here is derived from an EMBL/GenBank/DDBJ whole genome shotgun (WGS) entry which is preliminary data.</text>
</comment>
<protein>
    <submittedName>
        <fullName evidence="3">Small GTP-binding protein</fullName>
    </submittedName>
</protein>
<comment type="similarity">
    <text evidence="1">Belongs to the small GTPase superfamily. Rab family.</text>
</comment>